<dbReference type="Pfam" id="PF01368">
    <property type="entry name" value="DHH"/>
    <property type="match status" value="1"/>
</dbReference>
<reference evidence="3" key="1">
    <citation type="submission" date="2023-09" db="EMBL/GenBank/DDBJ databases">
        <authorList>
            <consortium name="CW5 consortium"/>
            <person name="Lu C.-W."/>
        </authorList>
    </citation>
    <scope>NUCLEOTIDE SEQUENCE</scope>
    <source>
        <strain evidence="3">KPS</strain>
    </source>
</reference>
<feature type="domain" description="DDH" evidence="1">
    <location>
        <begin position="18"/>
        <end position="161"/>
    </location>
</feature>
<name>A0ABY9R207_9BACT</name>
<organism evidence="3 4">
    <name type="scientific">Nitratidesulfovibrio liaohensis</name>
    <dbReference type="NCBI Taxonomy" id="2604158"/>
    <lineage>
        <taxon>Bacteria</taxon>
        <taxon>Pseudomonadati</taxon>
        <taxon>Thermodesulfobacteriota</taxon>
        <taxon>Desulfovibrionia</taxon>
        <taxon>Desulfovibrionales</taxon>
        <taxon>Desulfovibrionaceae</taxon>
        <taxon>Nitratidesulfovibrio</taxon>
    </lineage>
</organism>
<feature type="domain" description="DHHA1" evidence="2">
    <location>
        <begin position="230"/>
        <end position="311"/>
    </location>
</feature>
<dbReference type="PANTHER" id="PTHR47618">
    <property type="entry name" value="BIFUNCTIONAL OLIGORIBONUCLEASE AND PAP PHOSPHATASE NRNA"/>
    <property type="match status" value="1"/>
</dbReference>
<accession>A0ABY9R207</accession>
<dbReference type="InterPro" id="IPR001667">
    <property type="entry name" value="DDH_dom"/>
</dbReference>
<dbReference type="InterPro" id="IPR051319">
    <property type="entry name" value="Oligoribo/pAp-PDE_c-di-AMP_PDE"/>
</dbReference>
<evidence type="ECO:0000259" key="2">
    <source>
        <dbReference type="Pfam" id="PF02272"/>
    </source>
</evidence>
<dbReference type="SUPFAM" id="SSF64182">
    <property type="entry name" value="DHH phosphoesterases"/>
    <property type="match status" value="1"/>
</dbReference>
<dbReference type="InterPro" id="IPR003156">
    <property type="entry name" value="DHHA1_dom"/>
</dbReference>
<evidence type="ECO:0000259" key="1">
    <source>
        <dbReference type="Pfam" id="PF01368"/>
    </source>
</evidence>
<dbReference type="Proteomes" id="UP001180616">
    <property type="component" value="Chromosome"/>
</dbReference>
<sequence length="330" mass="34811">MTDTATSIAAILRAEDDILVASHANPDGDAVGSMAAVAHVLRALGKRFRLYNTSGVPQQYGWVDMGGPVARTWAELDDFTPRLAVILDCGDAHRVGGDLQDRLPELRSVNIDHHQGNPLFGAVGNWVEPHLAATCQMAGMLARELGVPLSGPLGEAVYLGICTDTGNFCYGSTSGELLELAAEIVRLGLKPGLFHDRLENNWSIGRMRLWGALMQGIELHCGGAVAVSVITDDMFAVHGADKDDLEGYASQLRRLAGVRVSLMVRGDGAGRSKISMRSSGTDDVRVVAAAFGGGGHRNAAGAELDMQPHEAARAVLAAIPTQLAPCGKEA</sequence>
<gene>
    <name evidence="3" type="ORF">KPS_002925</name>
</gene>
<dbReference type="EMBL" id="CP133659">
    <property type="protein sequence ID" value="WMW64858.1"/>
    <property type="molecule type" value="Genomic_DNA"/>
</dbReference>
<evidence type="ECO:0000313" key="3">
    <source>
        <dbReference type="EMBL" id="WMW64858.1"/>
    </source>
</evidence>
<protein>
    <submittedName>
        <fullName evidence="3">Bifunctional oligoribonuclease/PAP phosphatase NrnA</fullName>
    </submittedName>
</protein>
<evidence type="ECO:0000313" key="4">
    <source>
        <dbReference type="Proteomes" id="UP001180616"/>
    </source>
</evidence>
<dbReference type="Gene3D" id="3.10.310.30">
    <property type="match status" value="1"/>
</dbReference>
<proteinExistence type="predicted"/>
<dbReference type="RefSeq" id="WP_309540920.1">
    <property type="nucleotide sequence ID" value="NZ_CP133659.1"/>
</dbReference>
<dbReference type="PANTHER" id="PTHR47618:SF1">
    <property type="entry name" value="BIFUNCTIONAL OLIGORIBONUCLEASE AND PAP PHOSPHATASE NRNA"/>
    <property type="match status" value="1"/>
</dbReference>
<dbReference type="Pfam" id="PF02272">
    <property type="entry name" value="DHHA1"/>
    <property type="match status" value="1"/>
</dbReference>
<dbReference type="InterPro" id="IPR038763">
    <property type="entry name" value="DHH_sf"/>
</dbReference>
<keyword evidence="4" id="KW-1185">Reference proteome</keyword>
<dbReference type="Gene3D" id="3.90.1640.10">
    <property type="entry name" value="inorganic pyrophosphatase (n-terminal core)"/>
    <property type="match status" value="1"/>
</dbReference>